<dbReference type="Proteomes" id="UP000195557">
    <property type="component" value="Unassembled WGS sequence"/>
</dbReference>
<dbReference type="AlphaFoldDB" id="A0A1Y5I1F5"/>
<organism evidence="1">
    <name type="scientific">Ostreococcus tauri</name>
    <name type="common">Marine green alga</name>
    <dbReference type="NCBI Taxonomy" id="70448"/>
    <lineage>
        <taxon>Eukaryota</taxon>
        <taxon>Viridiplantae</taxon>
        <taxon>Chlorophyta</taxon>
        <taxon>Mamiellophyceae</taxon>
        <taxon>Mamiellales</taxon>
        <taxon>Bathycoccaceae</taxon>
        <taxon>Ostreococcus</taxon>
    </lineage>
</organism>
<accession>A0A1Y5I1F5</accession>
<reference evidence="1" key="1">
    <citation type="submission" date="2017-04" db="EMBL/GenBank/DDBJ databases">
        <title>Population genomics of picophytoplankton unveils novel chromosome hypervariability.</title>
        <authorList>
            <consortium name="DOE Joint Genome Institute"/>
            <person name="Blanc-Mathieu R."/>
            <person name="Krasovec M."/>
            <person name="Hebrard M."/>
            <person name="Yau S."/>
            <person name="Desgranges E."/>
            <person name="Martin J."/>
            <person name="Schackwitz W."/>
            <person name="Kuo A."/>
            <person name="Salin G."/>
            <person name="Donnadieu C."/>
            <person name="Desdevises Y."/>
            <person name="Sanchez-Ferandin S."/>
            <person name="Moreau H."/>
            <person name="Rivals E."/>
            <person name="Grigoriev I.V."/>
            <person name="Grimsley N."/>
            <person name="Eyre-Walker A."/>
            <person name="Piganeau G."/>
        </authorList>
    </citation>
    <scope>NUCLEOTIDE SEQUENCE [LARGE SCALE GENOMIC DNA]</scope>
    <source>
        <strain evidence="1">RCC 1115</strain>
    </source>
</reference>
<feature type="non-terminal residue" evidence="1">
    <location>
        <position position="1"/>
    </location>
</feature>
<name>A0A1Y5I1F5_OSTTA</name>
<evidence type="ECO:0000313" key="1">
    <source>
        <dbReference type="EMBL" id="OUS41923.1"/>
    </source>
</evidence>
<proteinExistence type="predicted"/>
<protein>
    <submittedName>
        <fullName evidence="1">Uncharacterized protein</fullName>
    </submittedName>
</protein>
<sequence length="58" mass="6607">RSARSESFLARFSSIRHLPGTSWSILFTHTINAFGHSGGTYQYADTYQEIPDTHFKQS</sequence>
<gene>
    <name evidence="1" type="ORF">BE221DRAFT_63901</name>
</gene>
<dbReference type="EMBL" id="KZ155839">
    <property type="protein sequence ID" value="OUS41923.1"/>
    <property type="molecule type" value="Genomic_DNA"/>
</dbReference>